<feature type="region of interest" description="Disordered" evidence="5">
    <location>
        <begin position="624"/>
        <end position="645"/>
    </location>
</feature>
<evidence type="ECO:0000256" key="3">
    <source>
        <dbReference type="ARBA" id="ARBA00022912"/>
    </source>
</evidence>
<evidence type="ECO:0000313" key="7">
    <source>
        <dbReference type="EMBL" id="PVD33004.1"/>
    </source>
</evidence>
<evidence type="ECO:0000256" key="2">
    <source>
        <dbReference type="ARBA" id="ARBA00022801"/>
    </source>
</evidence>
<dbReference type="CDD" id="cd00143">
    <property type="entry name" value="PP2Cc"/>
    <property type="match status" value="1"/>
</dbReference>
<dbReference type="PROSITE" id="PS51746">
    <property type="entry name" value="PPM_2"/>
    <property type="match status" value="1"/>
</dbReference>
<dbReference type="STRING" id="400727.A0A2T7PHW7"/>
<keyword evidence="3 4" id="KW-0904">Protein phosphatase</keyword>
<dbReference type="OrthoDB" id="10264738at2759"/>
<proteinExistence type="inferred from homology"/>
<keyword evidence="2 4" id="KW-0378">Hydrolase</keyword>
<feature type="region of interest" description="Disordered" evidence="5">
    <location>
        <begin position="491"/>
        <end position="511"/>
    </location>
</feature>
<dbReference type="InterPro" id="IPR036457">
    <property type="entry name" value="PPM-type-like_dom_sf"/>
</dbReference>
<comment type="caution">
    <text evidence="7">The sequence shown here is derived from an EMBL/GenBank/DDBJ whole genome shotgun (WGS) entry which is preliminary data.</text>
</comment>
<name>A0A2T7PHW7_POMCA</name>
<dbReference type="GO" id="GO:0046872">
    <property type="term" value="F:metal ion binding"/>
    <property type="evidence" value="ECO:0007669"/>
    <property type="project" value="UniProtKB-KW"/>
</dbReference>
<evidence type="ECO:0000259" key="6">
    <source>
        <dbReference type="PROSITE" id="PS51746"/>
    </source>
</evidence>
<dbReference type="PANTHER" id="PTHR13832">
    <property type="entry name" value="PROTEIN PHOSPHATASE 2C"/>
    <property type="match status" value="1"/>
</dbReference>
<dbReference type="AlphaFoldDB" id="A0A2T7PHW7"/>
<organism evidence="7 8">
    <name type="scientific">Pomacea canaliculata</name>
    <name type="common">Golden apple snail</name>
    <dbReference type="NCBI Taxonomy" id="400727"/>
    <lineage>
        <taxon>Eukaryota</taxon>
        <taxon>Metazoa</taxon>
        <taxon>Spiralia</taxon>
        <taxon>Lophotrochozoa</taxon>
        <taxon>Mollusca</taxon>
        <taxon>Gastropoda</taxon>
        <taxon>Caenogastropoda</taxon>
        <taxon>Architaenioglossa</taxon>
        <taxon>Ampullarioidea</taxon>
        <taxon>Ampullariidae</taxon>
        <taxon>Pomacea</taxon>
    </lineage>
</organism>
<dbReference type="Pfam" id="PF00481">
    <property type="entry name" value="PP2C"/>
    <property type="match status" value="2"/>
</dbReference>
<feature type="domain" description="PPM-type phosphatase" evidence="6">
    <location>
        <begin position="91"/>
        <end position="334"/>
    </location>
</feature>
<keyword evidence="1" id="KW-0479">Metal-binding</keyword>
<accession>A0A2T7PHW7</accession>
<dbReference type="Proteomes" id="UP000245119">
    <property type="component" value="Linkage Group LG4"/>
</dbReference>
<comment type="similarity">
    <text evidence="4">Belongs to the PP2C family.</text>
</comment>
<dbReference type="InterPro" id="IPR000222">
    <property type="entry name" value="PP2C_BS"/>
</dbReference>
<dbReference type="SUPFAM" id="SSF81606">
    <property type="entry name" value="PP2C-like"/>
    <property type="match status" value="1"/>
</dbReference>
<keyword evidence="8" id="KW-1185">Reference proteome</keyword>
<evidence type="ECO:0000256" key="4">
    <source>
        <dbReference type="RuleBase" id="RU003465"/>
    </source>
</evidence>
<dbReference type="EMBL" id="PZQS01000004">
    <property type="protein sequence ID" value="PVD33004.1"/>
    <property type="molecule type" value="Genomic_DNA"/>
</dbReference>
<evidence type="ECO:0000256" key="1">
    <source>
        <dbReference type="ARBA" id="ARBA00022723"/>
    </source>
</evidence>
<dbReference type="GO" id="GO:0004722">
    <property type="term" value="F:protein serine/threonine phosphatase activity"/>
    <property type="evidence" value="ECO:0007669"/>
    <property type="project" value="InterPro"/>
</dbReference>
<dbReference type="InterPro" id="IPR015655">
    <property type="entry name" value="PP2C"/>
</dbReference>
<reference evidence="7 8" key="1">
    <citation type="submission" date="2018-04" db="EMBL/GenBank/DDBJ databases">
        <title>The genome of golden apple snail Pomacea canaliculata provides insight into stress tolerance and invasive adaptation.</title>
        <authorList>
            <person name="Liu C."/>
            <person name="Liu B."/>
            <person name="Ren Y."/>
            <person name="Zhang Y."/>
            <person name="Wang H."/>
            <person name="Li S."/>
            <person name="Jiang F."/>
            <person name="Yin L."/>
            <person name="Zhang G."/>
            <person name="Qian W."/>
            <person name="Fan W."/>
        </authorList>
    </citation>
    <scope>NUCLEOTIDE SEQUENCE [LARGE SCALE GENOMIC DNA]</scope>
    <source>
        <strain evidence="7">SZHN2017</strain>
        <tissue evidence="7">Muscle</tissue>
    </source>
</reference>
<dbReference type="Gene3D" id="3.60.40.10">
    <property type="entry name" value="PPM-type phosphatase domain"/>
    <property type="match status" value="1"/>
</dbReference>
<sequence length="645" mass="71936">MIYKQLSVYSGCPHGLAVYIARAAYHRIRELDYQCFCDDSQLEDGPSGQPRRMLEIDLRKLQREVTVQVYAICTEWNHRLPSFVHPMPYLRPACSHAIKNTRRKMEDRHVILSDLNTFFELQDSPSQSYYAVFDGHGGPEAAMYATSHLHINMVRDRSFRSDPELAMRRAYSLTDRMFLEKAERQKLRSGTTGVTVFVRGDRCYIGWLGDSQVLLVRDGQPVTVMEPHKPERELFGLLSMKATVYFFHVGDPSHKPFLCSNADTVSFQQTGQEDYMVLGCDGIWDVLKPTEIPQLVHNYLQQEPGNHLGVAQHLVAQAKESGSSDNISVVVFFFRKDIAKPTSKQQEASQILRENGERNGDARINRGISSAATSASTSRITFNSTTSAKEKTDRARESTEWHVSPGSHFLLGFFCRLWRWTGFLMPVLRDLWSYMFDLLVPCSSEGRVGSQEDLANYRQEADGFMNPGLDDQWNISAVSAGKKALSTKEKTLTQNNRSKASGHKPEHCLNQGTPDNCASGLDLNSVLVSSGDAPSPTNIDCVHSVKLSVTDCEITKSLPFSDPDSNQHNLVVPKKSGILHKSLPWLASLGLIAAWCSTGNSPALTSSTSLQLFGQDISHFWPSTKSKQTSSSNGSFSTIAFSSSP</sequence>
<evidence type="ECO:0000313" key="8">
    <source>
        <dbReference type="Proteomes" id="UP000245119"/>
    </source>
</evidence>
<dbReference type="PANTHER" id="PTHR13832:SF818">
    <property type="entry name" value="SD03870P"/>
    <property type="match status" value="1"/>
</dbReference>
<gene>
    <name evidence="7" type="ORF">C0Q70_08452</name>
</gene>
<evidence type="ECO:0000256" key="5">
    <source>
        <dbReference type="SAM" id="MobiDB-lite"/>
    </source>
</evidence>
<protein>
    <recommendedName>
        <fullName evidence="6">PPM-type phosphatase domain-containing protein</fullName>
    </recommendedName>
</protein>
<dbReference type="PROSITE" id="PS01032">
    <property type="entry name" value="PPM_1"/>
    <property type="match status" value="1"/>
</dbReference>
<dbReference type="GO" id="GO:0005634">
    <property type="term" value="C:nucleus"/>
    <property type="evidence" value="ECO:0007669"/>
    <property type="project" value="TreeGrafter"/>
</dbReference>
<dbReference type="InterPro" id="IPR001932">
    <property type="entry name" value="PPM-type_phosphatase-like_dom"/>
</dbReference>
<dbReference type="SMART" id="SM00332">
    <property type="entry name" value="PP2Cc"/>
    <property type="match status" value="1"/>
</dbReference>